<comment type="caution">
    <text evidence="11">The sequence shown here is derived from an EMBL/GenBank/DDBJ whole genome shotgun (WGS) entry which is preliminary data.</text>
</comment>
<dbReference type="PROSITE" id="PS51846">
    <property type="entry name" value="CNNM"/>
    <property type="match status" value="1"/>
</dbReference>
<keyword evidence="12" id="KW-1185">Reference proteome</keyword>
<evidence type="ECO:0000256" key="4">
    <source>
        <dbReference type="ARBA" id="ARBA00022989"/>
    </source>
</evidence>
<reference evidence="11 12" key="1">
    <citation type="journal article" date="2012" name="J. Bacteriol.">
        <title>Draft genome sequence of Methanobacterium formicicum DSM 3637, an archaebacterium isolated from the methane producer amoeba Pelomyxa palustris.</title>
        <authorList>
            <person name="Gutierrez G."/>
        </authorList>
    </citation>
    <scope>NUCLEOTIDE SEQUENCE [LARGE SCALE GENOMIC DNA]</scope>
    <source>
        <strain evidence="12">DSM 3637 / PP1</strain>
    </source>
</reference>
<dbReference type="SMART" id="SM00116">
    <property type="entry name" value="CBS"/>
    <property type="match status" value="1"/>
</dbReference>
<feature type="transmembrane region" description="Helical" evidence="8">
    <location>
        <begin position="103"/>
        <end position="125"/>
    </location>
</feature>
<dbReference type="SUPFAM" id="SSF54631">
    <property type="entry name" value="CBS-domain pair"/>
    <property type="match status" value="1"/>
</dbReference>
<dbReference type="InterPro" id="IPR016169">
    <property type="entry name" value="FAD-bd_PCMH_sub2"/>
</dbReference>
<dbReference type="Gene3D" id="3.30.465.10">
    <property type="match status" value="1"/>
</dbReference>
<dbReference type="PATRIC" id="fig|1204725.3.peg.1256"/>
<dbReference type="InterPro" id="IPR002550">
    <property type="entry name" value="CNNM"/>
</dbReference>
<dbReference type="EMBL" id="AMPO01000004">
    <property type="protein sequence ID" value="EKF86065.1"/>
    <property type="molecule type" value="Genomic_DNA"/>
</dbReference>
<protein>
    <submittedName>
        <fullName evidence="11">Uncharacterized protein</fullName>
    </submittedName>
</protein>
<dbReference type="Pfam" id="PF00571">
    <property type="entry name" value="CBS"/>
    <property type="match status" value="1"/>
</dbReference>
<proteinExistence type="predicted"/>
<evidence type="ECO:0000259" key="10">
    <source>
        <dbReference type="PROSITE" id="PS51846"/>
    </source>
</evidence>
<dbReference type="PANTHER" id="PTHR22777">
    <property type="entry name" value="HEMOLYSIN-RELATED"/>
    <property type="match status" value="1"/>
</dbReference>
<dbReference type="OrthoDB" id="53218at2157"/>
<dbReference type="AlphaFoldDB" id="K2RTE8"/>
<evidence type="ECO:0000256" key="7">
    <source>
        <dbReference type="PROSITE-ProRule" id="PRU00703"/>
    </source>
</evidence>
<feature type="domain" description="CBS" evidence="9">
    <location>
        <begin position="220"/>
        <end position="282"/>
    </location>
</feature>
<gene>
    <name evidence="11" type="ORF">A994_06256</name>
</gene>
<evidence type="ECO:0000256" key="6">
    <source>
        <dbReference type="ARBA" id="ARBA00023136"/>
    </source>
</evidence>
<evidence type="ECO:0000256" key="5">
    <source>
        <dbReference type="ARBA" id="ARBA00023122"/>
    </source>
</evidence>
<keyword evidence="2 8" id="KW-0812">Transmembrane</keyword>
<dbReference type="PANTHER" id="PTHR22777:SF17">
    <property type="entry name" value="UPF0053 PROTEIN SLL0260"/>
    <property type="match status" value="1"/>
</dbReference>
<name>K2RTE8_METFP</name>
<dbReference type="SUPFAM" id="SSF56176">
    <property type="entry name" value="FAD-binding/transporter-associated domain-like"/>
    <property type="match status" value="1"/>
</dbReference>
<evidence type="ECO:0000313" key="11">
    <source>
        <dbReference type="EMBL" id="EKF86065.1"/>
    </source>
</evidence>
<dbReference type="PROSITE" id="PS51371">
    <property type="entry name" value="CBS"/>
    <property type="match status" value="2"/>
</dbReference>
<dbReference type="InterPro" id="IPR005170">
    <property type="entry name" value="Transptr-assoc_dom"/>
</dbReference>
<keyword evidence="5 7" id="KW-0129">CBS domain</keyword>
<feature type="domain" description="CNNM transmembrane" evidence="10">
    <location>
        <begin position="1"/>
        <end position="201"/>
    </location>
</feature>
<comment type="subcellular location">
    <subcellularLocation>
        <location evidence="1">Membrane</location>
        <topology evidence="1">Multi-pass membrane protein</topology>
    </subcellularLocation>
</comment>
<evidence type="ECO:0000256" key="2">
    <source>
        <dbReference type="ARBA" id="ARBA00022692"/>
    </source>
</evidence>
<dbReference type="GO" id="GO:0005886">
    <property type="term" value="C:plasma membrane"/>
    <property type="evidence" value="ECO:0007669"/>
    <property type="project" value="TreeGrafter"/>
</dbReference>
<organism evidence="11 12">
    <name type="scientific">Methanobacterium formicicum (strain DSM 3637 / PP1)</name>
    <dbReference type="NCBI Taxonomy" id="1204725"/>
    <lineage>
        <taxon>Archaea</taxon>
        <taxon>Methanobacteriati</taxon>
        <taxon>Methanobacteriota</taxon>
        <taxon>Methanomada group</taxon>
        <taxon>Methanobacteria</taxon>
        <taxon>Methanobacteriales</taxon>
        <taxon>Methanobacteriaceae</taxon>
        <taxon>Methanobacterium</taxon>
    </lineage>
</organism>
<dbReference type="Pfam" id="PF03471">
    <property type="entry name" value="CorC_HlyC"/>
    <property type="match status" value="1"/>
</dbReference>
<evidence type="ECO:0000259" key="9">
    <source>
        <dbReference type="PROSITE" id="PS51371"/>
    </source>
</evidence>
<evidence type="ECO:0000256" key="1">
    <source>
        <dbReference type="ARBA" id="ARBA00004141"/>
    </source>
</evidence>
<feature type="domain" description="CBS" evidence="9">
    <location>
        <begin position="283"/>
        <end position="344"/>
    </location>
</feature>
<feature type="transmembrane region" description="Helical" evidence="8">
    <location>
        <begin position="66"/>
        <end position="88"/>
    </location>
</feature>
<dbReference type="InterPro" id="IPR000644">
    <property type="entry name" value="CBS_dom"/>
</dbReference>
<dbReference type="RefSeq" id="WP_004030525.1">
    <property type="nucleotide sequence ID" value="NZ_AMPO01000004.1"/>
</dbReference>
<keyword evidence="6 8" id="KW-0472">Membrane</keyword>
<dbReference type="Pfam" id="PF01595">
    <property type="entry name" value="CNNM"/>
    <property type="match status" value="1"/>
</dbReference>
<dbReference type="Gene3D" id="3.10.580.10">
    <property type="entry name" value="CBS-domain"/>
    <property type="match status" value="1"/>
</dbReference>
<dbReference type="Proteomes" id="UP000007360">
    <property type="component" value="Unassembled WGS sequence"/>
</dbReference>
<keyword evidence="3" id="KW-0677">Repeat</keyword>
<evidence type="ECO:0000313" key="12">
    <source>
        <dbReference type="Proteomes" id="UP000007360"/>
    </source>
</evidence>
<evidence type="ECO:0000256" key="3">
    <source>
        <dbReference type="ARBA" id="ARBA00022737"/>
    </source>
</evidence>
<dbReference type="InterPro" id="IPR046342">
    <property type="entry name" value="CBS_dom_sf"/>
</dbReference>
<dbReference type="SMART" id="SM01091">
    <property type="entry name" value="CorC_HlyC"/>
    <property type="match status" value="1"/>
</dbReference>
<dbReference type="GO" id="GO:0050660">
    <property type="term" value="F:flavin adenine dinucleotide binding"/>
    <property type="evidence" value="ECO:0007669"/>
    <property type="project" value="InterPro"/>
</dbReference>
<dbReference type="CDD" id="cd04590">
    <property type="entry name" value="CBS_pair_CorC_HlyC_assoc"/>
    <property type="match status" value="1"/>
</dbReference>
<evidence type="ECO:0000256" key="8">
    <source>
        <dbReference type="SAM" id="Phobius"/>
    </source>
</evidence>
<keyword evidence="4 8" id="KW-1133">Transmembrane helix</keyword>
<sequence>MDLIYLEILTILFLIFLNGIFALSEIAIITSRKIKLQKMSQDGNKNADIAIELLESPNQFLSTIQIGITLIGILAGAFGGATIALTISTKLEGIALLQPYSEALGFLIVVLIITYLSLIIGELVPKRIALNNPERIAVKIARPMKYISRITSPLVALLSISMDLVLKILQIKESNKEKASEEEIKLLMEEGTQTGEFEKAEEDIIKRVFMLDDRRASSLMTPKTGITWLDVDEPPEDIRKKIVESKRAMFPVGKKSLDNFLGVIQLKDLFEVEIGEGSVLKEYIKSPIIVPESSDVLEILNLFKESKENVHMAIVVDEYGSIEGLITLNDILEAIVGEIPAIDEPDEPKAVQRTDGSWLIDGAISIEEFKSILNVENLPGEEMGVYITLGGFILDYLGKIPDTGESFQSGNLNFEIVDMDGHHIDKVLVSKAN</sequence>
<feature type="transmembrane region" description="Helical" evidence="8">
    <location>
        <begin position="146"/>
        <end position="166"/>
    </location>
</feature>
<dbReference type="InterPro" id="IPR044751">
    <property type="entry name" value="Ion_transp-like_CBS"/>
</dbReference>
<dbReference type="InterPro" id="IPR036318">
    <property type="entry name" value="FAD-bd_PCMH-like_sf"/>
</dbReference>
<feature type="transmembrane region" description="Helical" evidence="8">
    <location>
        <begin position="6"/>
        <end position="29"/>
    </location>
</feature>
<accession>K2RTE8</accession>